<organism evidence="3 4">
    <name type="scientific">Xylanibacter caecicola</name>
    <dbReference type="NCBI Taxonomy" id="2736294"/>
    <lineage>
        <taxon>Bacteria</taxon>
        <taxon>Pseudomonadati</taxon>
        <taxon>Bacteroidota</taxon>
        <taxon>Bacteroidia</taxon>
        <taxon>Bacteroidales</taxon>
        <taxon>Prevotellaceae</taxon>
        <taxon>Xylanibacter</taxon>
    </lineage>
</organism>
<evidence type="ECO:0000256" key="1">
    <source>
        <dbReference type="SAM" id="SignalP"/>
    </source>
</evidence>
<reference evidence="3 4" key="1">
    <citation type="submission" date="2020-05" db="EMBL/GenBank/DDBJ databases">
        <title>Distinct polysaccharide utilization as determinants for interspecies competition between intestinal Prevotella spp.</title>
        <authorList>
            <person name="Galvez E.J.C."/>
            <person name="Iljazovic A."/>
            <person name="Strowig T."/>
        </authorList>
    </citation>
    <scope>NUCLEOTIDE SEQUENCE [LARGE SCALE GENOMIC DNA]</scope>
    <source>
        <strain evidence="3 4">PCHR</strain>
    </source>
</reference>
<evidence type="ECO:0000313" key="4">
    <source>
        <dbReference type="Proteomes" id="UP000820977"/>
    </source>
</evidence>
<proteinExistence type="predicted"/>
<feature type="domain" description="Surface glycan-binding protein B xyloglucan binding" evidence="2">
    <location>
        <begin position="224"/>
        <end position="397"/>
    </location>
</feature>
<dbReference type="Proteomes" id="UP000820977">
    <property type="component" value="Unassembled WGS sequence"/>
</dbReference>
<dbReference type="Pfam" id="PF18329">
    <property type="entry name" value="SGBP_B_XBD"/>
    <property type="match status" value="1"/>
</dbReference>
<evidence type="ECO:0000313" key="3">
    <source>
        <dbReference type="EMBL" id="NPE24896.1"/>
    </source>
</evidence>
<accession>A0ABX2B0F7</accession>
<sequence>MKCISFSIICACMMFGCIACDDITQVDEVLAGENIPSTGAPAITKIVMANDTTGTPIETAAFTQVVRIEGTNLGNVTSLKFNDVDVDLSEVYSSYDAVLAKVPRVLPETVTDRVYVSTKLGETSAPLKVTIPELKIQGLYCEFAQPGDTTYIQGNDYDLYGITAEDAVVKVGDKDVNVLAASETELMIQIPGNARMGDPVTVQGSKMAEPVTLDYAKPGVSELFDFNNWPGVGAFTHASKYPWAPKNFLYSKFSAGPDDPKPLGSDGKYIRFKDQVNAWGWMVFWAGYIDLPADVAANPQDYQMRFEFWNDQKYPLNSNYRIIFGNYQWYPGGDGIALNTKNQWKTIRIDLDEEDPEGHVLVPAGTDSSVRYSFMIIFSPTSAQTYNIAMTNFRFVKK</sequence>
<name>A0ABX2B0F7_9BACT</name>
<gene>
    <name evidence="3" type="ORF">HPS54_05085</name>
</gene>
<feature type="chain" id="PRO_5045854272" description="Surface glycan-binding protein B xyloglucan binding domain-containing protein" evidence="1">
    <location>
        <begin position="20"/>
        <end position="398"/>
    </location>
</feature>
<keyword evidence="4" id="KW-1185">Reference proteome</keyword>
<comment type="caution">
    <text evidence="3">The sequence shown here is derived from an EMBL/GenBank/DDBJ whole genome shotgun (WGS) entry which is preliminary data.</text>
</comment>
<dbReference type="Gene3D" id="2.60.40.10">
    <property type="entry name" value="Immunoglobulins"/>
    <property type="match status" value="1"/>
</dbReference>
<keyword evidence="1" id="KW-0732">Signal</keyword>
<evidence type="ECO:0000259" key="2">
    <source>
        <dbReference type="Pfam" id="PF18329"/>
    </source>
</evidence>
<protein>
    <recommendedName>
        <fullName evidence="2">Surface glycan-binding protein B xyloglucan binding domain-containing protein</fullName>
    </recommendedName>
</protein>
<dbReference type="EMBL" id="JABKKJ010000005">
    <property type="protein sequence ID" value="NPE24896.1"/>
    <property type="molecule type" value="Genomic_DNA"/>
</dbReference>
<feature type="signal peptide" evidence="1">
    <location>
        <begin position="1"/>
        <end position="19"/>
    </location>
</feature>
<dbReference type="InterPro" id="IPR040475">
    <property type="entry name" value="SGBP_B_XBD"/>
</dbReference>
<dbReference type="PROSITE" id="PS51257">
    <property type="entry name" value="PROKAR_LIPOPROTEIN"/>
    <property type="match status" value="1"/>
</dbReference>
<dbReference type="InterPro" id="IPR013783">
    <property type="entry name" value="Ig-like_fold"/>
</dbReference>